<evidence type="ECO:0000256" key="5">
    <source>
        <dbReference type="ARBA" id="ARBA00023242"/>
    </source>
</evidence>
<feature type="compositionally biased region" description="Polar residues" evidence="6">
    <location>
        <begin position="1"/>
        <end position="16"/>
    </location>
</feature>
<dbReference type="InterPro" id="IPR007219">
    <property type="entry name" value="XnlR_reg_dom"/>
</dbReference>
<dbReference type="Proteomes" id="UP001147782">
    <property type="component" value="Unassembled WGS sequence"/>
</dbReference>
<feature type="region of interest" description="Disordered" evidence="6">
    <location>
        <begin position="76"/>
        <end position="106"/>
    </location>
</feature>
<dbReference type="GO" id="GO:0006351">
    <property type="term" value="P:DNA-templated transcription"/>
    <property type="evidence" value="ECO:0007669"/>
    <property type="project" value="InterPro"/>
</dbReference>
<dbReference type="GO" id="GO:0003677">
    <property type="term" value="F:DNA binding"/>
    <property type="evidence" value="ECO:0007669"/>
    <property type="project" value="UniProtKB-KW"/>
</dbReference>
<feature type="compositionally biased region" description="Polar residues" evidence="6">
    <location>
        <begin position="36"/>
        <end position="47"/>
    </location>
</feature>
<name>A0A9W9VCW5_9EURO</name>
<dbReference type="AlphaFoldDB" id="A0A9W9VCW5"/>
<evidence type="ECO:0000256" key="6">
    <source>
        <dbReference type="SAM" id="MobiDB-lite"/>
    </source>
</evidence>
<keyword evidence="9" id="KW-1185">Reference proteome</keyword>
<sequence length="590" mass="67107">MRATSVDIQRQDTLQQPERPGERPIPQQPLDLLPSPCTTDNSSQQGSVGDIFGRDSFIATDSVLSYDFLRRPSGSATLASSKAEPPAEPSASSEDLGLNSQDQQRSTLGISSCHEKTSVQSWQSVEAVLRSLPTSLPLKEPLHRALFDAFHQHVYTTYPIVGAEELLDPDRNMMPTVLRSAICLGGSLMRRISSTEELRLSYSLYREVKRLISLQEDGDEEDHVALLKAICLMSCWSLRPPYVVSLGGPWHWTGLAIRLAIQMGLHREETYCGLRDGESLRRAWWHLVMSDGIQAACWGRPLMIRSIDMDVLLPTVDSSSGEFKLRNFVYSVHLAQIVRRVIEFDVQDLSPIVAMLHNWTESLPVDLVLYDSNGQRRPYCKLTNQLYIMYFVAIIFTIFRCRPSDNRSRATLLTVVASSCMIRLFEELYHHEQISQLLPINGFFLMLAAIPQIYYHPQTQAKERLREEELSVIRTILAQLRIKYGGCDMVLRKICRLQDEELQGRPSKSLLFDDRQVLETCGELPFLSASRKLFPFPAETFPNLDLLGEEVLSSHEIDLSDLFPVEGSLEEWSFNDPKLWIDVDGFDWPR</sequence>
<dbReference type="InterPro" id="IPR052073">
    <property type="entry name" value="Amide_Lactam_Regulators"/>
</dbReference>
<evidence type="ECO:0000256" key="4">
    <source>
        <dbReference type="ARBA" id="ARBA00023163"/>
    </source>
</evidence>
<dbReference type="PANTHER" id="PTHR47171">
    <property type="entry name" value="FARA-RELATED"/>
    <property type="match status" value="1"/>
</dbReference>
<reference evidence="8" key="2">
    <citation type="journal article" date="2023" name="IMA Fungus">
        <title>Comparative genomic study of the Penicillium genus elucidates a diverse pangenome and 15 lateral gene transfer events.</title>
        <authorList>
            <person name="Petersen C."/>
            <person name="Sorensen T."/>
            <person name="Nielsen M.R."/>
            <person name="Sondergaard T.E."/>
            <person name="Sorensen J.L."/>
            <person name="Fitzpatrick D.A."/>
            <person name="Frisvad J.C."/>
            <person name="Nielsen K.L."/>
        </authorList>
    </citation>
    <scope>NUCLEOTIDE SEQUENCE</scope>
    <source>
        <strain evidence="8">IBT 29864</strain>
    </source>
</reference>
<dbReference type="EMBL" id="JAPZBS010000004">
    <property type="protein sequence ID" value="KAJ5377322.1"/>
    <property type="molecule type" value="Genomic_DNA"/>
</dbReference>
<keyword evidence="1" id="KW-0862">Zinc</keyword>
<keyword evidence="5" id="KW-0539">Nucleus</keyword>
<keyword evidence="2" id="KW-0805">Transcription regulation</keyword>
<keyword evidence="4" id="KW-0804">Transcription</keyword>
<keyword evidence="3" id="KW-0238">DNA-binding</keyword>
<dbReference type="SMART" id="SM00906">
    <property type="entry name" value="Fungal_trans"/>
    <property type="match status" value="1"/>
</dbReference>
<protein>
    <recommendedName>
        <fullName evidence="7">Xylanolytic transcriptional activator regulatory domain-containing protein</fullName>
    </recommendedName>
</protein>
<evidence type="ECO:0000256" key="3">
    <source>
        <dbReference type="ARBA" id="ARBA00023125"/>
    </source>
</evidence>
<evidence type="ECO:0000313" key="9">
    <source>
        <dbReference type="Proteomes" id="UP001147782"/>
    </source>
</evidence>
<comment type="caution">
    <text evidence="8">The sequence shown here is derived from an EMBL/GenBank/DDBJ whole genome shotgun (WGS) entry which is preliminary data.</text>
</comment>
<dbReference type="OrthoDB" id="39175at2759"/>
<accession>A0A9W9VCW5</accession>
<feature type="compositionally biased region" description="Low complexity" evidence="6">
    <location>
        <begin position="79"/>
        <end position="94"/>
    </location>
</feature>
<evidence type="ECO:0000259" key="7">
    <source>
        <dbReference type="SMART" id="SM00906"/>
    </source>
</evidence>
<dbReference type="PANTHER" id="PTHR47171:SF5">
    <property type="entry name" value="ZN(II)2CYS6 TRANSCRIPTION FACTOR (EUROFUNG)"/>
    <property type="match status" value="1"/>
</dbReference>
<dbReference type="GO" id="GO:0008270">
    <property type="term" value="F:zinc ion binding"/>
    <property type="evidence" value="ECO:0007669"/>
    <property type="project" value="InterPro"/>
</dbReference>
<gene>
    <name evidence="8" type="ORF">N7496_004731</name>
</gene>
<reference evidence="8" key="1">
    <citation type="submission" date="2022-11" db="EMBL/GenBank/DDBJ databases">
        <authorList>
            <person name="Petersen C."/>
        </authorList>
    </citation>
    <scope>NUCLEOTIDE SEQUENCE</scope>
    <source>
        <strain evidence="8">IBT 29864</strain>
    </source>
</reference>
<dbReference type="Pfam" id="PF04082">
    <property type="entry name" value="Fungal_trans"/>
    <property type="match status" value="1"/>
</dbReference>
<feature type="region of interest" description="Disordered" evidence="6">
    <location>
        <begin position="1"/>
        <end position="51"/>
    </location>
</feature>
<proteinExistence type="predicted"/>
<feature type="domain" description="Xylanolytic transcriptional activator regulatory" evidence="7">
    <location>
        <begin position="249"/>
        <end position="320"/>
    </location>
</feature>
<dbReference type="RefSeq" id="XP_056556185.1">
    <property type="nucleotide sequence ID" value="XM_056697660.1"/>
</dbReference>
<evidence type="ECO:0000256" key="2">
    <source>
        <dbReference type="ARBA" id="ARBA00023015"/>
    </source>
</evidence>
<evidence type="ECO:0000313" key="8">
    <source>
        <dbReference type="EMBL" id="KAJ5377322.1"/>
    </source>
</evidence>
<dbReference type="CDD" id="cd12148">
    <property type="entry name" value="fungal_TF_MHR"/>
    <property type="match status" value="1"/>
</dbReference>
<organism evidence="8 9">
    <name type="scientific">Penicillium cataractarum</name>
    <dbReference type="NCBI Taxonomy" id="2100454"/>
    <lineage>
        <taxon>Eukaryota</taxon>
        <taxon>Fungi</taxon>
        <taxon>Dikarya</taxon>
        <taxon>Ascomycota</taxon>
        <taxon>Pezizomycotina</taxon>
        <taxon>Eurotiomycetes</taxon>
        <taxon>Eurotiomycetidae</taxon>
        <taxon>Eurotiales</taxon>
        <taxon>Aspergillaceae</taxon>
        <taxon>Penicillium</taxon>
    </lineage>
</organism>
<evidence type="ECO:0000256" key="1">
    <source>
        <dbReference type="ARBA" id="ARBA00022833"/>
    </source>
</evidence>
<dbReference type="GeneID" id="81436839"/>